<dbReference type="KEGG" id="lal:AT746_16540"/>
<dbReference type="Pfam" id="PF14336">
    <property type="entry name" value="GLUCM-like_C"/>
    <property type="match status" value="1"/>
</dbReference>
<dbReference type="AlphaFoldDB" id="A0A0U2Z9X2"/>
<keyword evidence="3" id="KW-1185">Reference proteome</keyword>
<sequence length="280" mass="30588">MSKLQALSEKIEALLVQRNLRGMQPLRQHLTPGYLLRSAQLLANNSGTVIIGTGFPVTHTFETDGPVGAIALYQALEPLGFTPYIACGNPLFAAIEKDFRAIRLQVNALKQARRETSELLATLKPSLVISIERPGLAENGRYHNMRGEDISERCACFDYFVIDAPCPTIGIGDGGNEIGMGKIFSALQELDIVPARTECDELILADVSNWAAYGILALLGQLKQRDLLSAIRPLDILKYLSDKGSVDGVTRENTLTEDSLCFSAGEDLIRQILAIQTQTD</sequence>
<name>A0A0U2Z9X2_9ALTE</name>
<evidence type="ECO:0000259" key="1">
    <source>
        <dbReference type="Pfam" id="PF14336"/>
    </source>
</evidence>
<organism evidence="2 3">
    <name type="scientific">Lacimicrobium alkaliphilum</name>
    <dbReference type="NCBI Taxonomy" id="1526571"/>
    <lineage>
        <taxon>Bacteria</taxon>
        <taxon>Pseudomonadati</taxon>
        <taxon>Pseudomonadota</taxon>
        <taxon>Gammaproteobacteria</taxon>
        <taxon>Alteromonadales</taxon>
        <taxon>Alteromonadaceae</taxon>
        <taxon>Lacimicrobium</taxon>
    </lineage>
</organism>
<reference evidence="2 3" key="1">
    <citation type="submission" date="2015-12" db="EMBL/GenBank/DDBJ databases">
        <title>Complete genome of Lacimicrobium alkaliphilum KCTC 32984.</title>
        <authorList>
            <person name="Kim S.-G."/>
            <person name="Lee Y.-J."/>
        </authorList>
    </citation>
    <scope>NUCLEOTIDE SEQUENCE [LARGE SCALE GENOMIC DNA]</scope>
    <source>
        <strain evidence="2 3">YelD216</strain>
    </source>
</reference>
<dbReference type="EMBL" id="CP013650">
    <property type="protein sequence ID" value="ALS99715.1"/>
    <property type="molecule type" value="Genomic_DNA"/>
</dbReference>
<dbReference type="PANTHER" id="PTHR32022">
    <property type="entry name" value="D-GLUTAMATE CYCLASE, MITOCHONDRIAL"/>
    <property type="match status" value="1"/>
</dbReference>
<gene>
    <name evidence="2" type="ORF">AT746_16540</name>
</gene>
<dbReference type="Gene3D" id="3.90.1640.20">
    <property type="entry name" value="TON_0340"/>
    <property type="match status" value="1"/>
</dbReference>
<accession>A0A0U2Z9X2</accession>
<dbReference type="InterPro" id="IPR025504">
    <property type="entry name" value="GLUCM_C"/>
</dbReference>
<dbReference type="OrthoDB" id="1668885at2"/>
<dbReference type="Proteomes" id="UP000068447">
    <property type="component" value="Chromosome"/>
</dbReference>
<feature type="domain" description="D-glutamate cyclase-like C-terminal" evidence="1">
    <location>
        <begin position="12"/>
        <end position="272"/>
    </location>
</feature>
<evidence type="ECO:0000313" key="2">
    <source>
        <dbReference type="EMBL" id="ALS99715.1"/>
    </source>
</evidence>
<dbReference type="PANTHER" id="PTHR32022:SF10">
    <property type="entry name" value="D-GLUTAMATE CYCLASE, MITOCHONDRIAL"/>
    <property type="match status" value="1"/>
</dbReference>
<protein>
    <recommendedName>
        <fullName evidence="1">D-glutamate cyclase-like C-terminal domain-containing protein</fullName>
    </recommendedName>
</protein>
<dbReference type="STRING" id="1526571.AT746_16540"/>
<proteinExistence type="predicted"/>
<dbReference type="RefSeq" id="WP_062482608.1">
    <property type="nucleotide sequence ID" value="NZ_CP013650.1"/>
</dbReference>
<evidence type="ECO:0000313" key="3">
    <source>
        <dbReference type="Proteomes" id="UP000068447"/>
    </source>
</evidence>